<evidence type="ECO:0000313" key="6">
    <source>
        <dbReference type="EMBL" id="CDR34091.1"/>
    </source>
</evidence>
<keyword evidence="4" id="KW-0460">Magnesium</keyword>
<dbReference type="SFLD" id="SFLDS00003">
    <property type="entry name" value="Haloacid_Dehalogenase"/>
    <property type="match status" value="1"/>
</dbReference>
<dbReference type="Proteomes" id="UP000031552">
    <property type="component" value="Unassembled WGS sequence"/>
</dbReference>
<evidence type="ECO:0000256" key="2">
    <source>
        <dbReference type="ARBA" id="ARBA00006171"/>
    </source>
</evidence>
<dbReference type="InterPro" id="IPR051600">
    <property type="entry name" value="Beta-PGM-like"/>
</dbReference>
<reference evidence="6" key="1">
    <citation type="submission" date="2013-12" db="EMBL/GenBank/DDBJ databases">
        <authorList>
            <person name="Linke B."/>
        </authorList>
    </citation>
    <scope>NUCLEOTIDE SEQUENCE [LARGE SCALE GENOMIC DNA]</scope>
    <source>
        <strain evidence="6">CRIB-18</strain>
    </source>
</reference>
<comment type="cofactor">
    <cofactor evidence="1">
        <name>Mg(2+)</name>
        <dbReference type="ChEBI" id="CHEBI:18420"/>
    </cofactor>
</comment>
<proteinExistence type="inferred from homology"/>
<accession>A0A090CZ80</accession>
<name>A0A090CZ80_9BACT</name>
<dbReference type="InterPro" id="IPR041492">
    <property type="entry name" value="HAD_2"/>
</dbReference>
<organism evidence="6 7">
    <name type="scientific">Candidatus Criblamydia sequanensis CRIB-18</name>
    <dbReference type="NCBI Taxonomy" id="1437425"/>
    <lineage>
        <taxon>Bacteria</taxon>
        <taxon>Pseudomonadati</taxon>
        <taxon>Chlamydiota</taxon>
        <taxon>Chlamydiia</taxon>
        <taxon>Parachlamydiales</taxon>
        <taxon>Candidatus Criblamydiaceae</taxon>
        <taxon>Candidatus Criblamydia</taxon>
    </lineage>
</organism>
<comment type="similarity">
    <text evidence="2">Belongs to the HAD-like hydrolase superfamily. CbbY/CbbZ/Gph/YieH family.</text>
</comment>
<dbReference type="GO" id="GO:0046872">
    <property type="term" value="F:metal ion binding"/>
    <property type="evidence" value="ECO:0007669"/>
    <property type="project" value="UniProtKB-KW"/>
</dbReference>
<keyword evidence="3" id="KW-0479">Metal-binding</keyword>
<dbReference type="InterPro" id="IPR036412">
    <property type="entry name" value="HAD-like_sf"/>
</dbReference>
<dbReference type="NCBIfam" id="TIGR01509">
    <property type="entry name" value="HAD-SF-IA-v3"/>
    <property type="match status" value="1"/>
</dbReference>
<dbReference type="Gene3D" id="3.40.50.1000">
    <property type="entry name" value="HAD superfamily/HAD-like"/>
    <property type="match status" value="1"/>
</dbReference>
<dbReference type="SUPFAM" id="SSF56784">
    <property type="entry name" value="HAD-like"/>
    <property type="match status" value="1"/>
</dbReference>
<evidence type="ECO:0000256" key="4">
    <source>
        <dbReference type="ARBA" id="ARBA00022842"/>
    </source>
</evidence>
<keyword evidence="7" id="KW-1185">Reference proteome</keyword>
<sequence length="218" mass="24827">MGTSNLKAFLLDFDGTVANSLPLLYDAYDSFLKKRKLRPSLDEFNELKGPSLKEILLILKNKYSMEETLENLYLEYETDLIERYKELKPHEGALEFLQALKKKGLKLALVSSAPNKILDSFLSSHPDFALFDLVVSGESVKKSKPNPDIYINTLRLMNLNPSETIAIEDSLLGALSADKADIQVWLIFLEKASISLSRPPLFFNRWKEALLFFQENYG</sequence>
<protein>
    <submittedName>
        <fullName evidence="6">HAD-superfamily hydrolase</fullName>
    </submittedName>
</protein>
<dbReference type="SFLD" id="SFLDG01129">
    <property type="entry name" value="C1.5:_HAD__Beta-PGM__Phosphata"/>
    <property type="match status" value="1"/>
</dbReference>
<dbReference type="InterPro" id="IPR023214">
    <property type="entry name" value="HAD_sf"/>
</dbReference>
<dbReference type="EMBL" id="CCEJ010000005">
    <property type="protein sequence ID" value="CDR34091.1"/>
    <property type="molecule type" value="Genomic_DNA"/>
</dbReference>
<keyword evidence="6" id="KW-0378">Hydrolase</keyword>
<comment type="caution">
    <text evidence="6">The sequence shown here is derived from an EMBL/GenBank/DDBJ whole genome shotgun (WGS) entry which is preliminary data.</text>
</comment>
<evidence type="ECO:0000313" key="7">
    <source>
        <dbReference type="Proteomes" id="UP000031552"/>
    </source>
</evidence>
<dbReference type="AlphaFoldDB" id="A0A090CZ80"/>
<dbReference type="InterPro" id="IPR006439">
    <property type="entry name" value="HAD-SF_hydro_IA"/>
</dbReference>
<reference evidence="6" key="2">
    <citation type="submission" date="2014-09" db="EMBL/GenBank/DDBJ databases">
        <title>Criblamydia sequanensis harbors a mega-plasmid encoding arsenite resistance.</title>
        <authorList>
            <person name="Bertelli C."/>
            <person name="Goesmann A."/>
            <person name="Greub G."/>
        </authorList>
    </citation>
    <scope>NUCLEOTIDE SEQUENCE [LARGE SCALE GENOMIC DNA]</scope>
    <source>
        <strain evidence="6">CRIB-18</strain>
    </source>
</reference>
<evidence type="ECO:0000256" key="5">
    <source>
        <dbReference type="ARBA" id="ARBA00023277"/>
    </source>
</evidence>
<dbReference type="eggNOG" id="COG0637">
    <property type="taxonomic scope" value="Bacteria"/>
</dbReference>
<dbReference type="PANTHER" id="PTHR46193:SF18">
    <property type="entry name" value="HEXITOL PHOSPHATASE B"/>
    <property type="match status" value="1"/>
</dbReference>
<evidence type="ECO:0000256" key="1">
    <source>
        <dbReference type="ARBA" id="ARBA00001946"/>
    </source>
</evidence>
<dbReference type="GO" id="GO:0016787">
    <property type="term" value="F:hydrolase activity"/>
    <property type="evidence" value="ECO:0007669"/>
    <property type="project" value="UniProtKB-KW"/>
</dbReference>
<dbReference type="PANTHER" id="PTHR46193">
    <property type="entry name" value="6-PHOSPHOGLUCONATE PHOSPHATASE"/>
    <property type="match status" value="1"/>
</dbReference>
<keyword evidence="5" id="KW-0119">Carbohydrate metabolism</keyword>
<dbReference type="Pfam" id="PF13419">
    <property type="entry name" value="HAD_2"/>
    <property type="match status" value="1"/>
</dbReference>
<dbReference type="Gene3D" id="1.10.150.240">
    <property type="entry name" value="Putative phosphatase, domain 2"/>
    <property type="match status" value="1"/>
</dbReference>
<evidence type="ECO:0000256" key="3">
    <source>
        <dbReference type="ARBA" id="ARBA00022723"/>
    </source>
</evidence>
<dbReference type="InterPro" id="IPR023198">
    <property type="entry name" value="PGP-like_dom2"/>
</dbReference>
<gene>
    <name evidence="6" type="ORF">CSEC_1271</name>
</gene>
<dbReference type="RefSeq" id="WP_041017635.1">
    <property type="nucleotide sequence ID" value="NZ_CCEJ010000005.1"/>
</dbReference>
<dbReference type="OrthoDB" id="9797743at2"/>
<dbReference type="STRING" id="1437425.CSEC_1271"/>
<dbReference type="PRINTS" id="PR00413">
    <property type="entry name" value="HADHALOGNASE"/>
</dbReference>